<reference evidence="1 2" key="1">
    <citation type="submission" date="2016-01" db="EMBL/GenBank/DDBJ databases">
        <title>Genome sequencing of Roseivirga spongicola UST030701-084.</title>
        <authorList>
            <person name="Selvaratnam C."/>
            <person name="Thevarajoo S."/>
            <person name="Goh K.M."/>
            <person name="Ee R."/>
            <person name="Chan K.-G."/>
            <person name="Chong C.S."/>
        </authorList>
    </citation>
    <scope>NUCLEOTIDE SEQUENCE [LARGE SCALE GENOMIC DNA]</scope>
    <source>
        <strain evidence="1 2">UST030701-084</strain>
    </source>
</reference>
<evidence type="ECO:0000313" key="1">
    <source>
        <dbReference type="EMBL" id="KYG77263.1"/>
    </source>
</evidence>
<dbReference type="AlphaFoldDB" id="A0A150XEY0"/>
<organism evidence="1 2">
    <name type="scientific">Roseivirga spongicola</name>
    <dbReference type="NCBI Taxonomy" id="333140"/>
    <lineage>
        <taxon>Bacteria</taxon>
        <taxon>Pseudomonadati</taxon>
        <taxon>Bacteroidota</taxon>
        <taxon>Cytophagia</taxon>
        <taxon>Cytophagales</taxon>
        <taxon>Roseivirgaceae</taxon>
        <taxon>Roseivirga</taxon>
    </lineage>
</organism>
<dbReference type="STRING" id="333140.AWW68_00395"/>
<proteinExistence type="predicted"/>
<sequence>MFKIDGNSIISNNSVIYEAPGEIIYGHEHDEGFIFIYDGEGKIEELGWAKGMKLQEDNILKVDTHGNVIWRISGYRASGFHALYLEDGNYWASGYNEREYRFDPKTGELLGWTYP</sequence>
<dbReference type="SUPFAM" id="SSF50998">
    <property type="entry name" value="Quinoprotein alcohol dehydrogenase-like"/>
    <property type="match status" value="1"/>
</dbReference>
<gene>
    <name evidence="1" type="ORF">AWW68_00395</name>
</gene>
<comment type="caution">
    <text evidence="1">The sequence shown here is derived from an EMBL/GenBank/DDBJ whole genome shotgun (WGS) entry which is preliminary data.</text>
</comment>
<dbReference type="RefSeq" id="WP_068215433.1">
    <property type="nucleotide sequence ID" value="NZ_CP139724.1"/>
</dbReference>
<accession>A0A150XEY0</accession>
<dbReference type="InterPro" id="IPR058263">
    <property type="entry name" value="DUF7957"/>
</dbReference>
<dbReference type="InterPro" id="IPR011047">
    <property type="entry name" value="Quinoprotein_ADH-like_sf"/>
</dbReference>
<name>A0A150XEY0_9BACT</name>
<dbReference type="Pfam" id="PF25857">
    <property type="entry name" value="DUF7957"/>
    <property type="match status" value="1"/>
</dbReference>
<evidence type="ECO:0000313" key="2">
    <source>
        <dbReference type="Proteomes" id="UP000075606"/>
    </source>
</evidence>
<keyword evidence="2" id="KW-1185">Reference proteome</keyword>
<dbReference type="EMBL" id="LRPC01000001">
    <property type="protein sequence ID" value="KYG77263.1"/>
    <property type="molecule type" value="Genomic_DNA"/>
</dbReference>
<protein>
    <submittedName>
        <fullName evidence="1">Uncharacterized protein</fullName>
    </submittedName>
</protein>
<dbReference type="Proteomes" id="UP000075606">
    <property type="component" value="Unassembled WGS sequence"/>
</dbReference>